<dbReference type="SUPFAM" id="SSF54556">
    <property type="entry name" value="Chitinase insertion domain"/>
    <property type="match status" value="1"/>
</dbReference>
<feature type="domain" description="GH18" evidence="15">
    <location>
        <begin position="22"/>
        <end position="361"/>
    </location>
</feature>
<sequence>MKVVAILAFSLLVTLASAQGNYKKVCYFANWAYYRNGAGQYGTDKLDPFECTHVIYGFAVLDGTTYEMKVYDPWVDIDLGGYQTFTALKTRNPALKTLIALGGWNDSAFTTQYSELVSDPAKMANFVEKAVIFIRQYNFDGLDFDWEYPGDPGNPEDKENFITLLRLLREAFEPYNLLLTMAPSCSPARAEVSYNIPALAEVVDFVNFMAYDIHGAWENTVDHHAPLYRQIDLGLPSYGRSFRLADPSETALLSPAIGPGPLGPFTGQDGFLSLYEICTNQQNGWTVVTDPTGVMGPYAYSDISWVSWDDIDMTITKVKYAMSKGLGGIMFWELSLDDFMSVCNMGPRPFSNAISATLEGRPFNTTTPAPTGKPPTTSPPITCSIHGEYYADPSDCRKYYQCVYGVIQVYYCPTSLAFNSNIDQCDWPYNVPGCY</sequence>
<keyword evidence="5 13" id="KW-0732">Signal</keyword>
<dbReference type="InterPro" id="IPR001579">
    <property type="entry name" value="Glyco_hydro_18_chit_AS"/>
</dbReference>
<protein>
    <recommendedName>
        <fullName evidence="3">chitinase</fullName>
        <ecNumber evidence="3">3.2.1.14</ecNumber>
    </recommendedName>
</protein>
<dbReference type="FunFam" id="2.170.140.10:FF:000030">
    <property type="entry name" value="Uncharacterized protein"/>
    <property type="match status" value="1"/>
</dbReference>
<dbReference type="InterPro" id="IPR050314">
    <property type="entry name" value="Glycosyl_Hydrlase_18"/>
</dbReference>
<evidence type="ECO:0000256" key="7">
    <source>
        <dbReference type="ARBA" id="ARBA00023024"/>
    </source>
</evidence>
<evidence type="ECO:0000256" key="9">
    <source>
        <dbReference type="ARBA" id="ARBA00023277"/>
    </source>
</evidence>
<dbReference type="Gene3D" id="2.170.140.10">
    <property type="entry name" value="Chitin binding domain"/>
    <property type="match status" value="1"/>
</dbReference>
<evidence type="ECO:0000256" key="12">
    <source>
        <dbReference type="RuleBase" id="RU000489"/>
    </source>
</evidence>
<evidence type="ECO:0000256" key="2">
    <source>
        <dbReference type="ARBA" id="ARBA00009121"/>
    </source>
</evidence>
<evidence type="ECO:0000256" key="4">
    <source>
        <dbReference type="ARBA" id="ARBA00022669"/>
    </source>
</evidence>
<dbReference type="SUPFAM" id="SSF51445">
    <property type="entry name" value="(Trans)glycosidases"/>
    <property type="match status" value="1"/>
</dbReference>
<dbReference type="PANTHER" id="PTHR11177:SF360">
    <property type="entry name" value="CHITINASE 4-RELATED"/>
    <property type="match status" value="1"/>
</dbReference>
<dbReference type="GO" id="GO:0005576">
    <property type="term" value="C:extracellular region"/>
    <property type="evidence" value="ECO:0007669"/>
    <property type="project" value="InterPro"/>
</dbReference>
<feature type="signal peptide" evidence="13">
    <location>
        <begin position="1"/>
        <end position="18"/>
    </location>
</feature>
<feature type="chain" id="PRO_5042135422" description="chitinase" evidence="13">
    <location>
        <begin position="19"/>
        <end position="435"/>
    </location>
</feature>
<reference evidence="16 17" key="1">
    <citation type="submission" date="2022-05" db="EMBL/GenBank/DDBJ databases">
        <title>A multi-omics perspective on studying reproductive biology in Daphnia sinensis.</title>
        <authorList>
            <person name="Jia J."/>
        </authorList>
    </citation>
    <scope>NUCLEOTIDE SEQUENCE [LARGE SCALE GENOMIC DNA]</scope>
    <source>
        <strain evidence="16 17">WSL</strain>
    </source>
</reference>
<dbReference type="EMBL" id="WJBH02000006">
    <property type="protein sequence ID" value="KAI9557636.1"/>
    <property type="molecule type" value="Genomic_DNA"/>
</dbReference>
<dbReference type="SMART" id="SM00494">
    <property type="entry name" value="ChtBD2"/>
    <property type="match status" value="1"/>
</dbReference>
<evidence type="ECO:0000256" key="5">
    <source>
        <dbReference type="ARBA" id="ARBA00022729"/>
    </source>
</evidence>
<dbReference type="SMART" id="SM00636">
    <property type="entry name" value="Glyco_18"/>
    <property type="match status" value="1"/>
</dbReference>
<evidence type="ECO:0000313" key="16">
    <source>
        <dbReference type="EMBL" id="KAI9557636.1"/>
    </source>
</evidence>
<evidence type="ECO:0000256" key="11">
    <source>
        <dbReference type="ARBA" id="ARBA00023326"/>
    </source>
</evidence>
<dbReference type="PANTHER" id="PTHR11177">
    <property type="entry name" value="CHITINASE"/>
    <property type="match status" value="1"/>
</dbReference>
<dbReference type="GO" id="GO:0008061">
    <property type="term" value="F:chitin binding"/>
    <property type="evidence" value="ECO:0007669"/>
    <property type="project" value="UniProtKB-KW"/>
</dbReference>
<evidence type="ECO:0000256" key="1">
    <source>
        <dbReference type="ARBA" id="ARBA00000822"/>
    </source>
</evidence>
<keyword evidence="9" id="KW-0119">Carbohydrate metabolism</keyword>
<evidence type="ECO:0000256" key="8">
    <source>
        <dbReference type="ARBA" id="ARBA00023157"/>
    </source>
</evidence>
<dbReference type="FunFam" id="3.10.50.10:FF:000004">
    <property type="entry name" value="Chitinase 5"/>
    <property type="match status" value="1"/>
</dbReference>
<keyword evidence="7" id="KW-0146">Chitin degradation</keyword>
<keyword evidence="6 12" id="KW-0378">Hydrolase</keyword>
<name>A0AAD5L7P9_9CRUS</name>
<accession>A0AAD5L7P9</accession>
<dbReference type="AlphaFoldDB" id="A0AAD5L7P9"/>
<dbReference type="Pfam" id="PF01607">
    <property type="entry name" value="CBM_14"/>
    <property type="match status" value="1"/>
</dbReference>
<evidence type="ECO:0000256" key="3">
    <source>
        <dbReference type="ARBA" id="ARBA00012729"/>
    </source>
</evidence>
<keyword evidence="4" id="KW-0147">Chitin-binding</keyword>
<evidence type="ECO:0000259" key="14">
    <source>
        <dbReference type="PROSITE" id="PS50940"/>
    </source>
</evidence>
<dbReference type="GO" id="GO:0008843">
    <property type="term" value="F:endochitinase activity"/>
    <property type="evidence" value="ECO:0007669"/>
    <property type="project" value="UniProtKB-EC"/>
</dbReference>
<dbReference type="PROSITE" id="PS50940">
    <property type="entry name" value="CHIT_BIND_II"/>
    <property type="match status" value="1"/>
</dbReference>
<gene>
    <name evidence="16" type="ORF">GHT06_017464</name>
</gene>
<comment type="similarity">
    <text evidence="2">Belongs to the glycosyl hydrolase 18 family. Chitinase class II subfamily.</text>
</comment>
<dbReference type="InterPro" id="IPR011583">
    <property type="entry name" value="Chitinase_II/V-like_cat"/>
</dbReference>
<dbReference type="PROSITE" id="PS01095">
    <property type="entry name" value="GH18_1"/>
    <property type="match status" value="1"/>
</dbReference>
<comment type="caution">
    <text evidence="16">The sequence shown here is derived from an EMBL/GenBank/DDBJ whole genome shotgun (WGS) entry which is preliminary data.</text>
</comment>
<keyword evidence="10 12" id="KW-0326">Glycosidase</keyword>
<dbReference type="InterPro" id="IPR001223">
    <property type="entry name" value="Glyco_hydro18_cat"/>
</dbReference>
<dbReference type="Gene3D" id="3.10.50.10">
    <property type="match status" value="1"/>
</dbReference>
<dbReference type="PROSITE" id="PS51910">
    <property type="entry name" value="GH18_2"/>
    <property type="match status" value="1"/>
</dbReference>
<evidence type="ECO:0000256" key="10">
    <source>
        <dbReference type="ARBA" id="ARBA00023295"/>
    </source>
</evidence>
<evidence type="ECO:0000256" key="6">
    <source>
        <dbReference type="ARBA" id="ARBA00022801"/>
    </source>
</evidence>
<dbReference type="Gene3D" id="3.20.20.80">
    <property type="entry name" value="Glycosidases"/>
    <property type="match status" value="1"/>
</dbReference>
<keyword evidence="11" id="KW-0624">Polysaccharide degradation</keyword>
<dbReference type="InterPro" id="IPR036508">
    <property type="entry name" value="Chitin-bd_dom_sf"/>
</dbReference>
<evidence type="ECO:0000256" key="13">
    <source>
        <dbReference type="SAM" id="SignalP"/>
    </source>
</evidence>
<comment type="catalytic activity">
    <reaction evidence="1">
        <text>Random endo-hydrolysis of N-acetyl-beta-D-glucosaminide (1-&gt;4)-beta-linkages in chitin and chitodextrins.</text>
        <dbReference type="EC" id="3.2.1.14"/>
    </reaction>
</comment>
<keyword evidence="17" id="KW-1185">Reference proteome</keyword>
<evidence type="ECO:0000313" key="17">
    <source>
        <dbReference type="Proteomes" id="UP000820818"/>
    </source>
</evidence>
<dbReference type="GO" id="GO:0006032">
    <property type="term" value="P:chitin catabolic process"/>
    <property type="evidence" value="ECO:0007669"/>
    <property type="project" value="UniProtKB-KW"/>
</dbReference>
<proteinExistence type="inferred from homology"/>
<dbReference type="Proteomes" id="UP000820818">
    <property type="component" value="Linkage Group LG6"/>
</dbReference>
<keyword evidence="8" id="KW-1015">Disulfide bond</keyword>
<dbReference type="InterPro" id="IPR017853">
    <property type="entry name" value="GH"/>
</dbReference>
<dbReference type="InterPro" id="IPR002557">
    <property type="entry name" value="Chitin-bd_dom"/>
</dbReference>
<dbReference type="EC" id="3.2.1.14" evidence="3"/>
<feature type="domain" description="Chitin-binding type-2" evidence="14">
    <location>
        <begin position="380"/>
        <end position="435"/>
    </location>
</feature>
<dbReference type="Pfam" id="PF00704">
    <property type="entry name" value="Glyco_hydro_18"/>
    <property type="match status" value="1"/>
</dbReference>
<organism evidence="16 17">
    <name type="scientific">Daphnia sinensis</name>
    <dbReference type="NCBI Taxonomy" id="1820382"/>
    <lineage>
        <taxon>Eukaryota</taxon>
        <taxon>Metazoa</taxon>
        <taxon>Ecdysozoa</taxon>
        <taxon>Arthropoda</taxon>
        <taxon>Crustacea</taxon>
        <taxon>Branchiopoda</taxon>
        <taxon>Diplostraca</taxon>
        <taxon>Cladocera</taxon>
        <taxon>Anomopoda</taxon>
        <taxon>Daphniidae</taxon>
        <taxon>Daphnia</taxon>
        <taxon>Daphnia similis group</taxon>
    </lineage>
</organism>
<dbReference type="InterPro" id="IPR029070">
    <property type="entry name" value="Chitinase_insertion_sf"/>
</dbReference>
<evidence type="ECO:0000259" key="15">
    <source>
        <dbReference type="PROSITE" id="PS51910"/>
    </source>
</evidence>
<dbReference type="GO" id="GO:0000272">
    <property type="term" value="P:polysaccharide catabolic process"/>
    <property type="evidence" value="ECO:0007669"/>
    <property type="project" value="UniProtKB-KW"/>
</dbReference>
<dbReference type="SUPFAM" id="SSF57625">
    <property type="entry name" value="Invertebrate chitin-binding proteins"/>
    <property type="match status" value="1"/>
</dbReference>